<dbReference type="PRINTS" id="PR00368">
    <property type="entry name" value="FADPNR"/>
</dbReference>
<name>A0A8J2ZS32_9BACL</name>
<evidence type="ECO:0000256" key="1">
    <source>
        <dbReference type="ARBA" id="ARBA00001974"/>
    </source>
</evidence>
<keyword evidence="3" id="KW-0285">Flavoprotein</keyword>
<evidence type="ECO:0000313" key="6">
    <source>
        <dbReference type="EMBL" id="GGH73162.1"/>
    </source>
</evidence>
<keyword evidence="4" id="KW-0560">Oxidoreductase</keyword>
<reference evidence="6" key="1">
    <citation type="journal article" date="2014" name="Int. J. Syst. Evol. Microbiol.">
        <title>Complete genome sequence of Corynebacterium casei LMG S-19264T (=DSM 44701T), isolated from a smear-ripened cheese.</title>
        <authorList>
            <consortium name="US DOE Joint Genome Institute (JGI-PGF)"/>
            <person name="Walter F."/>
            <person name="Albersmeier A."/>
            <person name="Kalinowski J."/>
            <person name="Ruckert C."/>
        </authorList>
    </citation>
    <scope>NUCLEOTIDE SEQUENCE</scope>
    <source>
        <strain evidence="6">CGMCC 1.12777</strain>
    </source>
</reference>
<dbReference type="InterPro" id="IPR036188">
    <property type="entry name" value="FAD/NAD-bd_sf"/>
</dbReference>
<evidence type="ECO:0000256" key="2">
    <source>
        <dbReference type="ARBA" id="ARBA00011738"/>
    </source>
</evidence>
<reference evidence="6" key="2">
    <citation type="submission" date="2020-09" db="EMBL/GenBank/DDBJ databases">
        <authorList>
            <person name="Sun Q."/>
            <person name="Zhou Y."/>
        </authorList>
    </citation>
    <scope>NUCLEOTIDE SEQUENCE</scope>
    <source>
        <strain evidence="6">CGMCC 1.12777</strain>
    </source>
</reference>
<proteinExistence type="predicted"/>
<evidence type="ECO:0000256" key="3">
    <source>
        <dbReference type="ARBA" id="ARBA00022630"/>
    </source>
</evidence>
<dbReference type="Proteomes" id="UP000656813">
    <property type="component" value="Unassembled WGS sequence"/>
</dbReference>
<dbReference type="SUPFAM" id="SSF51905">
    <property type="entry name" value="FAD/NAD(P)-binding domain"/>
    <property type="match status" value="1"/>
</dbReference>
<accession>A0A8J2ZS32</accession>
<dbReference type="InterPro" id="IPR023753">
    <property type="entry name" value="FAD/NAD-binding_dom"/>
</dbReference>
<dbReference type="InterPro" id="IPR050097">
    <property type="entry name" value="Ferredoxin-NADP_redctase_2"/>
</dbReference>
<dbReference type="PRINTS" id="PR00469">
    <property type="entry name" value="PNDRDTASEII"/>
</dbReference>
<comment type="caution">
    <text evidence="6">The sequence shown here is derived from an EMBL/GenBank/DDBJ whole genome shotgun (WGS) entry which is preliminary data.</text>
</comment>
<comment type="subunit">
    <text evidence="2">Homodimer.</text>
</comment>
<comment type="cofactor">
    <cofactor evidence="1">
        <name>FAD</name>
        <dbReference type="ChEBI" id="CHEBI:57692"/>
    </cofactor>
</comment>
<dbReference type="EMBL" id="BMFV01000001">
    <property type="protein sequence ID" value="GGH73162.1"/>
    <property type="molecule type" value="Genomic_DNA"/>
</dbReference>
<sequence length="300" mass="33441">MLLDCAIIGAGPAGLNAALVLARAKKQIVLFDEDQPRNAVTHESHGFITRDGIRPSEFKRIAKEELKKYPSLSIQEQRVIDIKKENHSFTIQTSEGHSYRSKKVILSTGLKDVLPSIEGIEQFYGTSLFSCPFCDGWELRDRPLVVIISEDEHALHYTKMIFNWSQDLVVSTNGKKIFTDEQKALFTKKNIKIIEEKIDSLQGEEGRLQKVRFKNGQEILREGGFVLTGQEQASPLAENLGCTMNKMGGFEVDRFGRTSVEGVYACGDTTFTEPPQLIIAAAKGSMTASGVVNDVIHEEF</sequence>
<dbReference type="PANTHER" id="PTHR48105">
    <property type="entry name" value="THIOREDOXIN REDUCTASE 1-RELATED-RELATED"/>
    <property type="match status" value="1"/>
</dbReference>
<dbReference type="Gene3D" id="3.50.50.60">
    <property type="entry name" value="FAD/NAD(P)-binding domain"/>
    <property type="match status" value="2"/>
</dbReference>
<evidence type="ECO:0000313" key="7">
    <source>
        <dbReference type="Proteomes" id="UP000656813"/>
    </source>
</evidence>
<organism evidence="6 7">
    <name type="scientific">Pullulanibacillus pueri</name>
    <dbReference type="NCBI Taxonomy" id="1437324"/>
    <lineage>
        <taxon>Bacteria</taxon>
        <taxon>Bacillati</taxon>
        <taxon>Bacillota</taxon>
        <taxon>Bacilli</taxon>
        <taxon>Bacillales</taxon>
        <taxon>Sporolactobacillaceae</taxon>
        <taxon>Pullulanibacillus</taxon>
    </lineage>
</organism>
<dbReference type="AlphaFoldDB" id="A0A8J2ZS32"/>
<dbReference type="RefSeq" id="WP_188494817.1">
    <property type="nucleotide sequence ID" value="NZ_BMFV01000001.1"/>
</dbReference>
<keyword evidence="7" id="KW-1185">Reference proteome</keyword>
<evidence type="ECO:0000259" key="5">
    <source>
        <dbReference type="Pfam" id="PF07992"/>
    </source>
</evidence>
<dbReference type="GO" id="GO:0016491">
    <property type="term" value="F:oxidoreductase activity"/>
    <property type="evidence" value="ECO:0007669"/>
    <property type="project" value="UniProtKB-KW"/>
</dbReference>
<evidence type="ECO:0000256" key="4">
    <source>
        <dbReference type="ARBA" id="ARBA00023002"/>
    </source>
</evidence>
<dbReference type="Pfam" id="PF07992">
    <property type="entry name" value="Pyr_redox_2"/>
    <property type="match status" value="1"/>
</dbReference>
<protein>
    <recommendedName>
        <fullName evidence="5">FAD/NAD(P)-binding domain-containing protein</fullName>
    </recommendedName>
</protein>
<gene>
    <name evidence="6" type="ORF">GCM10007096_00110</name>
</gene>
<feature type="domain" description="FAD/NAD(P)-binding" evidence="5">
    <location>
        <begin position="4"/>
        <end position="283"/>
    </location>
</feature>